<evidence type="ECO:0000256" key="8">
    <source>
        <dbReference type="ARBA" id="ARBA00026028"/>
    </source>
</evidence>
<keyword evidence="5 13" id="KW-1133">Transmembrane helix</keyword>
<dbReference type="RefSeq" id="WP_068120090.1">
    <property type="nucleotide sequence ID" value="NZ_CCXJ01000235.1"/>
</dbReference>
<keyword evidence="4 12" id="KW-0812">Transmembrane</keyword>
<evidence type="ECO:0000256" key="11">
    <source>
        <dbReference type="ARBA" id="ARBA00033342"/>
    </source>
</evidence>
<feature type="transmembrane region" description="Helical" evidence="13">
    <location>
        <begin position="212"/>
        <end position="237"/>
    </location>
</feature>
<proteinExistence type="inferred from homology"/>
<dbReference type="NCBIfam" id="TIGR03592">
    <property type="entry name" value="yidC_oxa1_cterm"/>
    <property type="match status" value="1"/>
</dbReference>
<comment type="subcellular location">
    <subcellularLocation>
        <location evidence="1 12">Membrane</location>
        <topology evidence="1 12">Multi-pass membrane protein</topology>
    </subcellularLocation>
</comment>
<evidence type="ECO:0000256" key="5">
    <source>
        <dbReference type="ARBA" id="ARBA00022989"/>
    </source>
</evidence>
<evidence type="ECO:0000256" key="4">
    <source>
        <dbReference type="ARBA" id="ARBA00022692"/>
    </source>
</evidence>
<evidence type="ECO:0000256" key="9">
    <source>
        <dbReference type="ARBA" id="ARBA00031538"/>
    </source>
</evidence>
<feature type="transmembrane region" description="Helical" evidence="13">
    <location>
        <begin position="140"/>
        <end position="159"/>
    </location>
</feature>
<comment type="subunit">
    <text evidence="8">Interacts with the Sec translocase complex via SecD. Specifically interacts with transmembrane segments of nascent integral membrane proteins during membrane integration.</text>
</comment>
<dbReference type="PANTHER" id="PTHR12428:SF65">
    <property type="entry name" value="CYTOCHROME C OXIDASE ASSEMBLY PROTEIN COX18, MITOCHONDRIAL"/>
    <property type="match status" value="1"/>
</dbReference>
<dbReference type="EMBL" id="JAUSQM010000001">
    <property type="protein sequence ID" value="MDP9821092.1"/>
    <property type="molecule type" value="Genomic_DNA"/>
</dbReference>
<keyword evidence="16" id="KW-1185">Reference proteome</keyword>
<evidence type="ECO:0000256" key="1">
    <source>
        <dbReference type="ARBA" id="ARBA00004141"/>
    </source>
</evidence>
<feature type="transmembrane region" description="Helical" evidence="13">
    <location>
        <begin position="106"/>
        <end position="128"/>
    </location>
</feature>
<evidence type="ECO:0000256" key="13">
    <source>
        <dbReference type="SAM" id="Phobius"/>
    </source>
</evidence>
<evidence type="ECO:0000256" key="6">
    <source>
        <dbReference type="ARBA" id="ARBA00023136"/>
    </source>
</evidence>
<feature type="transmembrane region" description="Helical" evidence="13">
    <location>
        <begin position="171"/>
        <end position="192"/>
    </location>
</feature>
<name>A0ABT9NKZ0_9ACTN</name>
<evidence type="ECO:0000259" key="14">
    <source>
        <dbReference type="Pfam" id="PF02096"/>
    </source>
</evidence>
<comment type="function">
    <text evidence="7">Required for the insertion and/or proper folding and/or complex formation of integral membrane proteins into the membrane. Involved in integration of membrane proteins that insert both dependently and independently of the Sec translocase complex, as well as at least some lipoproteins. Aids folding of multispanning membrane proteins.</text>
</comment>
<feature type="domain" description="Membrane insertase YidC/Oxa/ALB C-terminal" evidence="14">
    <location>
        <begin position="35"/>
        <end position="250"/>
    </location>
</feature>
<evidence type="ECO:0000256" key="2">
    <source>
        <dbReference type="ARBA" id="ARBA00010527"/>
    </source>
</evidence>
<evidence type="ECO:0000256" key="10">
    <source>
        <dbReference type="ARBA" id="ARBA00033245"/>
    </source>
</evidence>
<protein>
    <recommendedName>
        <fullName evidence="3">Membrane protein insertase YidC</fullName>
    </recommendedName>
    <alternativeName>
        <fullName evidence="11">Foldase YidC</fullName>
    </alternativeName>
    <alternativeName>
        <fullName evidence="10">Membrane integrase YidC</fullName>
    </alternativeName>
    <alternativeName>
        <fullName evidence="9">Membrane protein YidC</fullName>
    </alternativeName>
</protein>
<organism evidence="15 16">
    <name type="scientific">Nocardioides massiliensis</name>
    <dbReference type="NCBI Taxonomy" id="1325935"/>
    <lineage>
        <taxon>Bacteria</taxon>
        <taxon>Bacillati</taxon>
        <taxon>Actinomycetota</taxon>
        <taxon>Actinomycetes</taxon>
        <taxon>Propionibacteriales</taxon>
        <taxon>Nocardioidaceae</taxon>
        <taxon>Nocardioides</taxon>
    </lineage>
</organism>
<dbReference type="InterPro" id="IPR028055">
    <property type="entry name" value="YidC/Oxa/ALB_C"/>
</dbReference>
<dbReference type="PANTHER" id="PTHR12428">
    <property type="entry name" value="OXA1"/>
    <property type="match status" value="1"/>
</dbReference>
<dbReference type="InterPro" id="IPR001708">
    <property type="entry name" value="YidC/ALB3/OXA1/COX18"/>
</dbReference>
<accession>A0ABT9NKZ0</accession>
<keyword evidence="6 13" id="KW-0472">Membrane</keyword>
<comment type="caution">
    <text evidence="15">The sequence shown here is derived from an EMBL/GenBank/DDBJ whole genome shotgun (WGS) entry which is preliminary data.</text>
</comment>
<evidence type="ECO:0000256" key="12">
    <source>
        <dbReference type="RuleBase" id="RU003945"/>
    </source>
</evidence>
<reference evidence="15 16" key="1">
    <citation type="submission" date="2023-07" db="EMBL/GenBank/DDBJ databases">
        <title>Sequencing the genomes of 1000 actinobacteria strains.</title>
        <authorList>
            <person name="Klenk H.-P."/>
        </authorList>
    </citation>
    <scope>NUCLEOTIDE SEQUENCE [LARGE SCALE GENOMIC DNA]</scope>
    <source>
        <strain evidence="15 16">GD13</strain>
    </source>
</reference>
<sequence length="268" mass="27910">MSILDPFTHALAAVLAAAHTVATNVGLAPDAGLTWVLCIAALVVGVRLLLLPLVVHGVRAAHTSARMRPHLKALADRHRTALDARDPETMRVFMEQRRALAREHGASRLGCLPLLLQLPVWIGLFHLISDAAAGTTTGAMDASLVASLGAATIAGVPLADRGYAGAGPGHLMVVAGLALTAALLSCVTQRFFVLPTTVLADVPEAMAQVQRMLPGLSAAGVLVAGGFVPVALLAYWVCNNAWTLAQSAVVWRWFPTPGSPAALRVTPT</sequence>
<evidence type="ECO:0000313" key="15">
    <source>
        <dbReference type="EMBL" id="MDP9821092.1"/>
    </source>
</evidence>
<evidence type="ECO:0000256" key="3">
    <source>
        <dbReference type="ARBA" id="ARBA00015325"/>
    </source>
</evidence>
<evidence type="ECO:0000313" key="16">
    <source>
        <dbReference type="Proteomes" id="UP001240447"/>
    </source>
</evidence>
<evidence type="ECO:0000256" key="7">
    <source>
        <dbReference type="ARBA" id="ARBA00025034"/>
    </source>
</evidence>
<comment type="similarity">
    <text evidence="2">Belongs to the OXA1/ALB3/YidC family. Type 1 subfamily.</text>
</comment>
<gene>
    <name evidence="15" type="ORF">J2S59_000901</name>
</gene>
<feature type="transmembrane region" description="Helical" evidence="13">
    <location>
        <begin position="32"/>
        <end position="58"/>
    </location>
</feature>
<dbReference type="Proteomes" id="UP001240447">
    <property type="component" value="Unassembled WGS sequence"/>
</dbReference>
<dbReference type="Pfam" id="PF02096">
    <property type="entry name" value="60KD_IMP"/>
    <property type="match status" value="1"/>
</dbReference>